<keyword evidence="1" id="KW-1185">Reference proteome</keyword>
<gene>
    <name evidence="2" type="primary">LOC140016858</name>
</gene>
<reference evidence="2" key="1">
    <citation type="submission" date="2025-08" db="UniProtKB">
        <authorList>
            <consortium name="RefSeq"/>
        </authorList>
    </citation>
    <scope>IDENTIFICATION</scope>
    <source>
        <tissue evidence="2">Leaves</tissue>
    </source>
</reference>
<protein>
    <submittedName>
        <fullName evidence="2">Uncharacterized protein</fullName>
    </submittedName>
</protein>
<organism evidence="1 2">
    <name type="scientific">Coffea arabica</name>
    <name type="common">Arabian coffee</name>
    <dbReference type="NCBI Taxonomy" id="13443"/>
    <lineage>
        <taxon>Eukaryota</taxon>
        <taxon>Viridiplantae</taxon>
        <taxon>Streptophyta</taxon>
        <taxon>Embryophyta</taxon>
        <taxon>Tracheophyta</taxon>
        <taxon>Spermatophyta</taxon>
        <taxon>Magnoliopsida</taxon>
        <taxon>eudicotyledons</taxon>
        <taxon>Gunneridae</taxon>
        <taxon>Pentapetalae</taxon>
        <taxon>asterids</taxon>
        <taxon>lamiids</taxon>
        <taxon>Gentianales</taxon>
        <taxon>Rubiaceae</taxon>
        <taxon>Ixoroideae</taxon>
        <taxon>Gardenieae complex</taxon>
        <taxon>Bertiereae - Coffeeae clade</taxon>
        <taxon>Coffeeae</taxon>
        <taxon>Coffea</taxon>
    </lineage>
</organism>
<dbReference type="Proteomes" id="UP001652660">
    <property type="component" value="Chromosome 11c"/>
</dbReference>
<proteinExistence type="predicted"/>
<evidence type="ECO:0000313" key="2">
    <source>
        <dbReference type="RefSeq" id="XP_071927017.1"/>
    </source>
</evidence>
<dbReference type="GeneID" id="140016858"/>
<name>A0ABM4W5F3_COFAR</name>
<evidence type="ECO:0000313" key="1">
    <source>
        <dbReference type="Proteomes" id="UP001652660"/>
    </source>
</evidence>
<dbReference type="RefSeq" id="XP_071927017.1">
    <property type="nucleotide sequence ID" value="XM_072070916.1"/>
</dbReference>
<accession>A0ABM4W5F3</accession>
<sequence length="116" mass="12589">MEALLMRFENQMSLQSNSVAINPRFTQCQQQQQIAAANHGSENTMAPSPFPCRICGSKYATGKYLGDGQWVITCRTCAESAIIKQGGNVNVFGIGCPICICGPNLMLLVDMAGWQI</sequence>